<protein>
    <submittedName>
        <fullName evidence="1">Uncharacterized protein</fullName>
    </submittedName>
</protein>
<proteinExistence type="predicted"/>
<sequence>MVVGGSSLGAPRKEEEGQGLRFGLSSRIPGPHHPYHQGCWLLFALDAAFLTGLWFLPTFAEEPLNSHRSD</sequence>
<evidence type="ECO:0000313" key="1">
    <source>
        <dbReference type="EMBL" id="CDJ47198.1"/>
    </source>
</evidence>
<dbReference type="VEuPathDB" id="ToxoDB:EBH_0071440"/>
<keyword evidence="2" id="KW-1185">Reference proteome</keyword>
<dbReference type="EMBL" id="HG710645">
    <property type="protein sequence ID" value="CDJ47198.1"/>
    <property type="molecule type" value="Genomic_DNA"/>
</dbReference>
<reference evidence="1" key="1">
    <citation type="submission" date="2013-10" db="EMBL/GenBank/DDBJ databases">
        <title>Genomic analysis of the causative agents of coccidiosis in chickens.</title>
        <authorList>
            <person name="Reid A.J."/>
            <person name="Blake D."/>
            <person name="Billington K."/>
            <person name="Browne H."/>
            <person name="Dunn M."/>
            <person name="Hung S."/>
            <person name="Kawahara F."/>
            <person name="Miranda-Saavedra D."/>
            <person name="Mourier T."/>
            <person name="Nagra H."/>
            <person name="Otto T.D."/>
            <person name="Rawlings N."/>
            <person name="Sanchez A."/>
            <person name="Sanders M."/>
            <person name="Subramaniam C."/>
            <person name="Tay Y."/>
            <person name="Dear P."/>
            <person name="Doerig C."/>
            <person name="Gruber A."/>
            <person name="Parkinson J."/>
            <person name="Shirley M."/>
            <person name="Wan K.L."/>
            <person name="Berriman M."/>
            <person name="Tomley F."/>
            <person name="Pain A."/>
        </authorList>
    </citation>
    <scope>NUCLEOTIDE SEQUENCE [LARGE SCALE GENOMIC DNA]</scope>
    <source>
        <strain evidence="1">Houghton</strain>
    </source>
</reference>
<accession>U6LD84</accession>
<reference evidence="1" key="2">
    <citation type="submission" date="2013-10" db="EMBL/GenBank/DDBJ databases">
        <authorList>
            <person name="Aslett M."/>
        </authorList>
    </citation>
    <scope>NUCLEOTIDE SEQUENCE [LARGE SCALE GENOMIC DNA]</scope>
    <source>
        <strain evidence="1">Houghton</strain>
    </source>
</reference>
<evidence type="ECO:0000313" key="2">
    <source>
        <dbReference type="Proteomes" id="UP000030750"/>
    </source>
</evidence>
<dbReference type="Proteomes" id="UP000030750">
    <property type="component" value="Unassembled WGS sequence"/>
</dbReference>
<organism evidence="1 2">
    <name type="scientific">Eimeria brunetti</name>
    <dbReference type="NCBI Taxonomy" id="51314"/>
    <lineage>
        <taxon>Eukaryota</taxon>
        <taxon>Sar</taxon>
        <taxon>Alveolata</taxon>
        <taxon>Apicomplexa</taxon>
        <taxon>Conoidasida</taxon>
        <taxon>Coccidia</taxon>
        <taxon>Eucoccidiorida</taxon>
        <taxon>Eimeriorina</taxon>
        <taxon>Eimeriidae</taxon>
        <taxon>Eimeria</taxon>
    </lineage>
</organism>
<name>U6LD84_9EIME</name>
<dbReference type="AlphaFoldDB" id="U6LD84"/>
<gene>
    <name evidence="1" type="ORF">EBH_0071440</name>
</gene>